<accession>A0A2S2R8J9</accession>
<dbReference type="PANTHER" id="PTHR12877">
    <property type="entry name" value="RHO GUANINE NUCLEOTIDE EXCHANGE FACTOR"/>
    <property type="match status" value="1"/>
</dbReference>
<dbReference type="Pfam" id="PF00621">
    <property type="entry name" value="RhoGEF"/>
    <property type="match status" value="1"/>
</dbReference>
<dbReference type="GO" id="GO:0005085">
    <property type="term" value="F:guanyl-nucleotide exchange factor activity"/>
    <property type="evidence" value="ECO:0007669"/>
    <property type="project" value="UniProtKB-KW"/>
</dbReference>
<dbReference type="Gene3D" id="1.20.900.10">
    <property type="entry name" value="Dbl homology (DH) domain"/>
    <property type="match status" value="1"/>
</dbReference>
<evidence type="ECO:0000256" key="2">
    <source>
        <dbReference type="SAM" id="MobiDB-lite"/>
    </source>
</evidence>
<feature type="region of interest" description="Disordered" evidence="2">
    <location>
        <begin position="461"/>
        <end position="512"/>
    </location>
</feature>
<feature type="region of interest" description="Disordered" evidence="2">
    <location>
        <begin position="306"/>
        <end position="354"/>
    </location>
</feature>
<evidence type="ECO:0000259" key="3">
    <source>
        <dbReference type="PROSITE" id="PS50010"/>
    </source>
</evidence>
<feature type="region of interest" description="Disordered" evidence="2">
    <location>
        <begin position="179"/>
        <end position="259"/>
    </location>
</feature>
<dbReference type="GO" id="GO:0005737">
    <property type="term" value="C:cytoplasm"/>
    <property type="evidence" value="ECO:0007669"/>
    <property type="project" value="UniProtKB-ARBA"/>
</dbReference>
<dbReference type="SUPFAM" id="SSF50729">
    <property type="entry name" value="PH domain-like"/>
    <property type="match status" value="1"/>
</dbReference>
<dbReference type="FunFam" id="1.20.900.10:FF:000003">
    <property type="entry name" value="Rho guanine nucleotide exchange factor 10 like"/>
    <property type="match status" value="1"/>
</dbReference>
<dbReference type="GO" id="GO:0030036">
    <property type="term" value="P:actin cytoskeleton organization"/>
    <property type="evidence" value="ECO:0007669"/>
    <property type="project" value="TreeGrafter"/>
</dbReference>
<evidence type="ECO:0000256" key="1">
    <source>
        <dbReference type="ARBA" id="ARBA00022658"/>
    </source>
</evidence>
<dbReference type="SMART" id="SM00325">
    <property type="entry name" value="RhoGEF"/>
    <property type="match status" value="1"/>
</dbReference>
<name>A0A2S2R8J9_9HEMI</name>
<dbReference type="EMBL" id="GGMS01016489">
    <property type="protein sequence ID" value="MBY85692.1"/>
    <property type="molecule type" value="Transcribed_RNA"/>
</dbReference>
<dbReference type="InterPro" id="IPR011993">
    <property type="entry name" value="PH-like_dom_sf"/>
</dbReference>
<dbReference type="InterPro" id="IPR000219">
    <property type="entry name" value="DH_dom"/>
</dbReference>
<proteinExistence type="predicted"/>
<feature type="compositionally biased region" description="Basic and acidic residues" evidence="2">
    <location>
        <begin position="201"/>
        <end position="216"/>
    </location>
</feature>
<dbReference type="Gene3D" id="2.30.29.30">
    <property type="entry name" value="Pleckstrin-homology domain (PH domain)/Phosphotyrosine-binding domain (PTB)"/>
    <property type="match status" value="1"/>
</dbReference>
<feature type="region of interest" description="Disordered" evidence="2">
    <location>
        <begin position="388"/>
        <end position="448"/>
    </location>
</feature>
<feature type="domain" description="DH" evidence="3">
    <location>
        <begin position="650"/>
        <end position="838"/>
    </location>
</feature>
<keyword evidence="1" id="KW-0344">Guanine-nucleotide releasing factor</keyword>
<dbReference type="PROSITE" id="PS50010">
    <property type="entry name" value="DH_2"/>
    <property type="match status" value="1"/>
</dbReference>
<dbReference type="GO" id="GO:0051496">
    <property type="term" value="P:positive regulation of stress fiber assembly"/>
    <property type="evidence" value="ECO:0007669"/>
    <property type="project" value="UniProtKB-ARBA"/>
</dbReference>
<dbReference type="PANTHER" id="PTHR12877:SF15">
    <property type="entry name" value="RHO GUANINE NUCLEOTIDE EXCHANGE FACTOR 17"/>
    <property type="match status" value="1"/>
</dbReference>
<feature type="compositionally biased region" description="Polar residues" evidence="2">
    <location>
        <begin position="470"/>
        <end position="492"/>
    </location>
</feature>
<dbReference type="OrthoDB" id="4066896at2759"/>
<gene>
    <name evidence="4" type="primary">ARHGEF17_2</name>
    <name evidence="4" type="ORF">g.136938</name>
</gene>
<protein>
    <submittedName>
        <fullName evidence="4">Rho guanine nucleotide exchange factor 17</fullName>
    </submittedName>
</protein>
<organism evidence="4">
    <name type="scientific">Sipha flava</name>
    <name type="common">yellow sugarcane aphid</name>
    <dbReference type="NCBI Taxonomy" id="143950"/>
    <lineage>
        <taxon>Eukaryota</taxon>
        <taxon>Metazoa</taxon>
        <taxon>Ecdysozoa</taxon>
        <taxon>Arthropoda</taxon>
        <taxon>Hexapoda</taxon>
        <taxon>Insecta</taxon>
        <taxon>Pterygota</taxon>
        <taxon>Neoptera</taxon>
        <taxon>Paraneoptera</taxon>
        <taxon>Hemiptera</taxon>
        <taxon>Sternorrhyncha</taxon>
        <taxon>Aphidomorpha</taxon>
        <taxon>Aphidoidea</taxon>
        <taxon>Aphididae</taxon>
        <taxon>Sipha</taxon>
    </lineage>
</organism>
<reference evidence="4" key="1">
    <citation type="submission" date="2018-04" db="EMBL/GenBank/DDBJ databases">
        <title>Transcriptome assembly of Sipha flava.</title>
        <authorList>
            <person name="Scully E.D."/>
            <person name="Geib S.M."/>
            <person name="Palmer N.A."/>
            <person name="Koch K."/>
            <person name="Bradshaw J."/>
            <person name="Heng-Moss T."/>
            <person name="Sarath G."/>
        </authorList>
    </citation>
    <scope>NUCLEOTIDE SEQUENCE</scope>
</reference>
<dbReference type="InterPro" id="IPR039919">
    <property type="entry name" value="ARHGEF10/ARHGEF17"/>
</dbReference>
<feature type="region of interest" description="Disordered" evidence="2">
    <location>
        <begin position="551"/>
        <end position="621"/>
    </location>
</feature>
<feature type="compositionally biased region" description="Basic and acidic residues" evidence="2">
    <location>
        <begin position="249"/>
        <end position="259"/>
    </location>
</feature>
<feature type="compositionally biased region" description="Polar residues" evidence="2">
    <location>
        <begin position="237"/>
        <end position="247"/>
    </location>
</feature>
<evidence type="ECO:0000313" key="4">
    <source>
        <dbReference type="EMBL" id="MBY85692.1"/>
    </source>
</evidence>
<dbReference type="Pfam" id="PF19057">
    <property type="entry name" value="PH_19"/>
    <property type="match status" value="1"/>
</dbReference>
<sequence length="983" mass="110151">MTHNSKTSLLNNADYDGGGGGGGGGGSVVAYGGAPHVAARPTTWIRQPQYFSIGSVRVRFGPISAKTDVTVAPSNGDFQLDADTNESSCCCGVTSRIPLPTGSNNRHTTGATCLSRVQAPVYRSSLDWSNRVQKPSSGCFGKLTIDRVPLVSKISEESKSPLLQEQETTTLDRFQRFRFGGRNSRGGAQNKKTKQNVAPRTTDKSDRLRKLTDKLKQPPAGETQTVQPENEGLMGSKATSTANLSSEESSDKFEDGIRKPESRTIVGSYYQRSIPFRSASFSQVYYSPSDGKYIRSDGRKRNTLNPVCLSRKAHSSEPVRAYSQDHQDGIDTPTPPRRKNKSIKSEQSNQSDVAIIEESLEVSVKESPEEVAEETFLSEWKSETDGIVHNAETSCTATPVESPKEEPQSPEYPQMPQWSSLTELPLLRPKLSAQSSEEKDEEKVCSSPKVNNYRQYLLSKADSFSEGDSDQGNHSQTLSPTRDCTSSPCNDNSDSEKNSGPPVPYSKRPLRGPYLEMIVNEKKKPEVNGKKQDDLKFLDEYPKKIRSADDCHLKRSYTSPDQPSDRLRLRTSPKRKTSANLPLSGTVGKKHGANETMVHHQRTTSSPSQLEGCSRVKKTPEPSPQLLAQLLKGSSEQVYGGPLTNPLKDTRTHVVVELYDTERSYVESLHTLVNKYLLPLKSAENSGLIEPSVVDEIFYQIPEILMEHEKFLKDLHKRLEIWDAHQRIGDILLEMFSKKPVIDSYTSFINNWKQAKEAIKTTCNSKPAFARYLESTAREHKGKLALDSLLIMPVQRIPRYELLIQTLLKHTESTHPDHESLIESQKQVHDMAVKINCTERDNLELEQIESLIDGLIHLAATDRTFLRHDLVTIVSGQSMNRKERALFLFSDLLIVTSIKRKSGTIRKPSTTSPNSVVSNLEANKYKLLMKIPLDDVEIVKGNVTLLVYKVYYKEAYTKLIIRYRRGVFVWFFAYILTCIYPFD</sequence>
<dbReference type="InterPro" id="IPR035899">
    <property type="entry name" value="DBL_dom_sf"/>
</dbReference>
<dbReference type="CDD" id="cd00160">
    <property type="entry name" value="RhoGEF"/>
    <property type="match status" value="1"/>
</dbReference>
<dbReference type="SUPFAM" id="SSF48065">
    <property type="entry name" value="DBL homology domain (DH-domain)"/>
    <property type="match status" value="1"/>
</dbReference>
<dbReference type="AlphaFoldDB" id="A0A2S2R8J9"/>